<dbReference type="OrthoDB" id="30305at10239"/>
<dbReference type="EMBL" id="AP017972">
    <property type="protein sequence ID" value="BAW98355.1"/>
    <property type="molecule type" value="Genomic_DNA"/>
</dbReference>
<reference evidence="1 2" key="1">
    <citation type="submission" date="2017-01" db="EMBL/GenBank/DDBJ databases">
        <title>Complete Genome Sequence of Vibrio Parahaemolyticus Bacteriophage pTD1.</title>
        <authorList>
            <person name="Midorikawa Y."/>
            <person name="Sano M."/>
        </authorList>
    </citation>
    <scope>NUCLEOTIDE SEQUENCE [LARGE SCALE GENOMIC DNA]</scope>
    <source>
        <strain evidence="1">PTD1</strain>
    </source>
</reference>
<organism evidence="1 2">
    <name type="scientific">Vibrio phage pTD1</name>
    <dbReference type="NCBI Taxonomy" id="1938577"/>
    <lineage>
        <taxon>Viruses</taxon>
        <taxon>Duplodnaviria</taxon>
        <taxon>Heunggongvirae</taxon>
        <taxon>Uroviricota</taxon>
        <taxon>Caudoviricetes</taxon>
        <taxon>Chimalliviridae</taxon>
        <taxon>Gorgonvirinae</taxon>
        <taxon>Tidunavirus</taxon>
        <taxon>Tidunavirus pTD1</taxon>
    </lineage>
</organism>
<proteinExistence type="predicted"/>
<name>A0A1Q2U2Z9_9CAUD</name>
<sequence length="204" mass="23746">MIKPQDAYLLVHILRTVQKEPLPFIQDIFDRWLTIGRTTHEYGGLTINIGLKRLEHRTGMGEFTMKISGLPDIYRPSNDIPGGFYEREAFLFAFEQSLFFDKVEVSKQLTHSLERYLRAYDDFEFKEAKEYLGERVKEVVHNHYPNAFSLGRSNLINRIGLSHFDFLVVVEPKVLGGKLRLYPESTLNVGPNTQLKVKYDEFTI</sequence>
<evidence type="ECO:0000313" key="1">
    <source>
        <dbReference type="EMBL" id="BAW98355.1"/>
    </source>
</evidence>
<dbReference type="GeneID" id="40075162"/>
<dbReference type="Proteomes" id="UP000221243">
    <property type="component" value="Segment"/>
</dbReference>
<accession>A0A1Q2U2Z9</accession>
<dbReference type="KEGG" id="vg:40075162"/>
<dbReference type="RefSeq" id="YP_009599433.1">
    <property type="nucleotide sequence ID" value="NC_041916.1"/>
</dbReference>
<evidence type="ECO:0000313" key="2">
    <source>
        <dbReference type="Proteomes" id="UP000221243"/>
    </source>
</evidence>
<keyword evidence="2" id="KW-1185">Reference proteome</keyword>
<protein>
    <submittedName>
        <fullName evidence="1">Uncharacterized protein</fullName>
    </submittedName>
</protein>